<reference evidence="3 4" key="1">
    <citation type="submission" date="2024-01" db="EMBL/GenBank/DDBJ databases">
        <title>The genomes of 5 underutilized Papilionoideae crops provide insights into root nodulation and disease resistanc.</title>
        <authorList>
            <person name="Jiang F."/>
        </authorList>
    </citation>
    <scope>NUCLEOTIDE SEQUENCE [LARGE SCALE GENOMIC DNA]</scope>
    <source>
        <strain evidence="3">LVBAO_FW01</strain>
        <tissue evidence="3">Leaves</tissue>
    </source>
</reference>
<organism evidence="3 4">
    <name type="scientific">Canavalia gladiata</name>
    <name type="common">Sword bean</name>
    <name type="synonym">Dolichos gladiatus</name>
    <dbReference type="NCBI Taxonomy" id="3824"/>
    <lineage>
        <taxon>Eukaryota</taxon>
        <taxon>Viridiplantae</taxon>
        <taxon>Streptophyta</taxon>
        <taxon>Embryophyta</taxon>
        <taxon>Tracheophyta</taxon>
        <taxon>Spermatophyta</taxon>
        <taxon>Magnoliopsida</taxon>
        <taxon>eudicotyledons</taxon>
        <taxon>Gunneridae</taxon>
        <taxon>Pentapetalae</taxon>
        <taxon>rosids</taxon>
        <taxon>fabids</taxon>
        <taxon>Fabales</taxon>
        <taxon>Fabaceae</taxon>
        <taxon>Papilionoideae</taxon>
        <taxon>50 kb inversion clade</taxon>
        <taxon>NPAAA clade</taxon>
        <taxon>indigoferoid/millettioid clade</taxon>
        <taxon>Phaseoleae</taxon>
        <taxon>Canavalia</taxon>
    </lineage>
</organism>
<keyword evidence="2" id="KW-0808">Transferase</keyword>
<evidence type="ECO:0000256" key="1">
    <source>
        <dbReference type="ARBA" id="ARBA00009861"/>
    </source>
</evidence>
<name>A0AAN9M2K9_CANGL</name>
<dbReference type="Proteomes" id="UP001367508">
    <property type="component" value="Unassembled WGS sequence"/>
</dbReference>
<dbReference type="GO" id="GO:0016740">
    <property type="term" value="F:transferase activity"/>
    <property type="evidence" value="ECO:0007669"/>
    <property type="project" value="UniProtKB-KW"/>
</dbReference>
<evidence type="ECO:0008006" key="5">
    <source>
        <dbReference type="Google" id="ProtNLM"/>
    </source>
</evidence>
<comment type="similarity">
    <text evidence="1">Belongs to the plant acyltransferase family.</text>
</comment>
<dbReference type="Pfam" id="PF02458">
    <property type="entry name" value="Transferase"/>
    <property type="match status" value="1"/>
</dbReference>
<proteinExistence type="inferred from homology"/>
<dbReference type="InterPro" id="IPR023213">
    <property type="entry name" value="CAT-like_dom_sf"/>
</dbReference>
<keyword evidence="4" id="KW-1185">Reference proteome</keyword>
<dbReference type="PANTHER" id="PTHR31147:SF66">
    <property type="entry name" value="OS05G0315700 PROTEIN"/>
    <property type="match status" value="1"/>
</dbReference>
<evidence type="ECO:0000313" key="4">
    <source>
        <dbReference type="Proteomes" id="UP001367508"/>
    </source>
</evidence>
<protein>
    <recommendedName>
        <fullName evidence="5">Benzyl alcohol O-benzoyltransferase-like</fullName>
    </recommendedName>
</protein>
<comment type="caution">
    <text evidence="3">The sequence shown here is derived from an EMBL/GenBank/DDBJ whole genome shotgun (WGS) entry which is preliminary data.</text>
</comment>
<dbReference type="PANTHER" id="PTHR31147">
    <property type="entry name" value="ACYL TRANSFERASE 4"/>
    <property type="match status" value="1"/>
</dbReference>
<gene>
    <name evidence="3" type="ORF">VNO77_13541</name>
</gene>
<dbReference type="AlphaFoldDB" id="A0AAN9M2K9"/>
<evidence type="ECO:0000313" key="3">
    <source>
        <dbReference type="EMBL" id="KAK7344197.1"/>
    </source>
</evidence>
<evidence type="ECO:0000256" key="2">
    <source>
        <dbReference type="ARBA" id="ARBA00022679"/>
    </source>
</evidence>
<dbReference type="Gene3D" id="3.30.559.10">
    <property type="entry name" value="Chloramphenicol acetyltransferase-like domain"/>
    <property type="match status" value="2"/>
</dbReference>
<dbReference type="EMBL" id="JAYMYQ010000003">
    <property type="protein sequence ID" value="KAK7344197.1"/>
    <property type="molecule type" value="Genomic_DNA"/>
</dbReference>
<accession>A0AAN9M2K9</accession>
<sequence length="452" mass="50080">MAFSHDLESSSSSLVFSVRRNQPELVAPAKPTPLEIKLLSDVDCQAGLRAQIPIVQFYRNEPSMAGKDPVEVIRHALAQALVFYYPLAGRLRETSGGKLMVDCNEEGVMFVEADADVTLDQFGDSLKPPFPCFEDLLYEAPDSEGVTDSPILLIQVTCLKCGGFIFALRFNHAMMDGVGVIHFMNAVTELARGAKEPSILPVWRRELLYARDLPRVTRNHREYEQLTDSNTPVPTDFEQRSFFFGPAEIAAIRGLLPRDLDQNVTTFEALTSYIWRCRTKALQVDPKVEVRMMCLVDARAKFQPPFPVGYYGNCFAFPAAISTAGELCEKPLEYGLKLVKEAIGEVSEEYMHSLADLMVTQGRPLFTVVGSCLVLDTTYAGFRDLDFGWGKALYGGMVKAGAGAFPAINFHVPCQNAEGEEGILVLVCLPAQVMKAFAKELDHNMLHSNKTN</sequence>
<dbReference type="InterPro" id="IPR050898">
    <property type="entry name" value="Plant_acyltransferase"/>
</dbReference>